<dbReference type="GO" id="GO:0006355">
    <property type="term" value="P:regulation of DNA-templated transcription"/>
    <property type="evidence" value="ECO:0007669"/>
    <property type="project" value="InterPro"/>
</dbReference>
<evidence type="ECO:0000259" key="6">
    <source>
        <dbReference type="PROSITE" id="PS50045"/>
    </source>
</evidence>
<evidence type="ECO:0000256" key="1">
    <source>
        <dbReference type="ARBA" id="ARBA00022741"/>
    </source>
</evidence>
<dbReference type="Proteomes" id="UP000450012">
    <property type="component" value="Unassembled WGS sequence"/>
</dbReference>
<dbReference type="EMBL" id="WWCK01000006">
    <property type="protein sequence ID" value="MYM69377.1"/>
    <property type="molecule type" value="Genomic_DNA"/>
</dbReference>
<dbReference type="SUPFAM" id="SSF52540">
    <property type="entry name" value="P-loop containing nucleoside triphosphate hydrolases"/>
    <property type="match status" value="1"/>
</dbReference>
<protein>
    <submittedName>
        <fullName evidence="8">Response regulator</fullName>
    </submittedName>
</protein>
<keyword evidence="3" id="KW-0805">Transcription regulation</keyword>
<dbReference type="CDD" id="cd00009">
    <property type="entry name" value="AAA"/>
    <property type="match status" value="1"/>
</dbReference>
<feature type="modified residue" description="4-aspartylphosphate" evidence="5">
    <location>
        <position position="53"/>
    </location>
</feature>
<reference evidence="8 9" key="1">
    <citation type="submission" date="2019-12" db="EMBL/GenBank/DDBJ databases">
        <title>Novel species isolated from a subtropical stream in China.</title>
        <authorList>
            <person name="Lu H."/>
        </authorList>
    </citation>
    <scope>NUCLEOTIDE SEQUENCE [LARGE SCALE GENOMIC DNA]</scope>
    <source>
        <strain evidence="8 9">FT55W</strain>
    </source>
</reference>
<dbReference type="InterPro" id="IPR001789">
    <property type="entry name" value="Sig_transdc_resp-reg_receiver"/>
</dbReference>
<dbReference type="Pfam" id="PF00072">
    <property type="entry name" value="Response_reg"/>
    <property type="match status" value="1"/>
</dbReference>
<dbReference type="GO" id="GO:0005524">
    <property type="term" value="F:ATP binding"/>
    <property type="evidence" value="ECO:0007669"/>
    <property type="project" value="UniProtKB-KW"/>
</dbReference>
<dbReference type="SUPFAM" id="SSF46689">
    <property type="entry name" value="Homeodomain-like"/>
    <property type="match status" value="1"/>
</dbReference>
<dbReference type="Pfam" id="PF00158">
    <property type="entry name" value="Sigma54_activat"/>
    <property type="match status" value="1"/>
</dbReference>
<dbReference type="PROSITE" id="PS50110">
    <property type="entry name" value="RESPONSE_REGULATORY"/>
    <property type="match status" value="1"/>
</dbReference>
<gene>
    <name evidence="8" type="ORF">GTP45_21405</name>
</gene>
<evidence type="ECO:0000259" key="7">
    <source>
        <dbReference type="PROSITE" id="PS50110"/>
    </source>
</evidence>
<dbReference type="RefSeq" id="WP_161015873.1">
    <property type="nucleotide sequence ID" value="NZ_WWCK01000006.1"/>
</dbReference>
<dbReference type="InterPro" id="IPR003593">
    <property type="entry name" value="AAA+_ATPase"/>
</dbReference>
<comment type="caution">
    <text evidence="8">The sequence shown here is derived from an EMBL/GenBank/DDBJ whole genome shotgun (WGS) entry which is preliminary data.</text>
</comment>
<feature type="domain" description="Response regulatory" evidence="7">
    <location>
        <begin position="4"/>
        <end position="123"/>
    </location>
</feature>
<dbReference type="InterPro" id="IPR058031">
    <property type="entry name" value="AAA_lid_NorR"/>
</dbReference>
<dbReference type="InterPro" id="IPR002078">
    <property type="entry name" value="Sigma_54_int"/>
</dbReference>
<dbReference type="PRINTS" id="PR01590">
    <property type="entry name" value="HTHFIS"/>
</dbReference>
<dbReference type="GO" id="GO:0043565">
    <property type="term" value="F:sequence-specific DNA binding"/>
    <property type="evidence" value="ECO:0007669"/>
    <property type="project" value="InterPro"/>
</dbReference>
<name>A0A7X4GVD7_9BURK</name>
<accession>A0A7X4GVD7</accession>
<keyword evidence="1" id="KW-0547">Nucleotide-binding</keyword>
<evidence type="ECO:0000256" key="3">
    <source>
        <dbReference type="ARBA" id="ARBA00023015"/>
    </source>
</evidence>
<evidence type="ECO:0000313" key="8">
    <source>
        <dbReference type="EMBL" id="MYM69377.1"/>
    </source>
</evidence>
<evidence type="ECO:0000313" key="9">
    <source>
        <dbReference type="Proteomes" id="UP000450012"/>
    </source>
</evidence>
<feature type="domain" description="Sigma-54 factor interaction" evidence="6">
    <location>
        <begin position="139"/>
        <end position="368"/>
    </location>
</feature>
<dbReference type="Pfam" id="PF02954">
    <property type="entry name" value="HTH_8"/>
    <property type="match status" value="1"/>
</dbReference>
<dbReference type="PANTHER" id="PTHR32071">
    <property type="entry name" value="TRANSCRIPTIONAL REGULATORY PROTEIN"/>
    <property type="match status" value="1"/>
</dbReference>
<evidence type="ECO:0000256" key="2">
    <source>
        <dbReference type="ARBA" id="ARBA00022840"/>
    </source>
</evidence>
<dbReference type="InterPro" id="IPR011006">
    <property type="entry name" value="CheY-like_superfamily"/>
</dbReference>
<dbReference type="PROSITE" id="PS50045">
    <property type="entry name" value="SIGMA54_INTERACT_4"/>
    <property type="match status" value="1"/>
</dbReference>
<keyword evidence="4" id="KW-0804">Transcription</keyword>
<dbReference type="Gene3D" id="3.40.50.2300">
    <property type="match status" value="1"/>
</dbReference>
<dbReference type="SUPFAM" id="SSF52172">
    <property type="entry name" value="CheY-like"/>
    <property type="match status" value="1"/>
</dbReference>
<dbReference type="InterPro" id="IPR002197">
    <property type="entry name" value="HTH_Fis"/>
</dbReference>
<keyword evidence="2" id="KW-0067">ATP-binding</keyword>
<sequence length="466" mass="49206">MSAYVLILDDDADVATAAQLLLRRRYGHVATLNDPAGLPALLARGVPEVVLLDLNFTPGCINGAEGLALLDVLRAQANPPAVIAMTAYADVPLAVEALKRGAGDFITKPWDNARLIAAVDQALARREAVRGGAGGSPELMGESRAMRELKALIASVAPTEANVMVLGENGVGKELVARAIHAASRRAAGTLLAVDMGALPESTFESELFGHRKGSFTDAKADRAGRFQAARGGSLFLDEIGNMPLAAQAKLLTALERREVTPIGADKPESIDVRIISATNLEEARLFDPSVFRADLLFRLNTIVIRVPPLRERREDVPLLLQHYLKLYEAQYERPVRSLSASAMDALLRHDWPGNVRALRHACERAVILGQGAEYAINDFGLAAAAVADMPRAAAAVPAAAAGLASAGVGVESRATDAGGDLTLDAIERAAIAATLAQFNGNISHAAKTLGISRAALYRKLGKHGI</sequence>
<dbReference type="PANTHER" id="PTHR32071:SF113">
    <property type="entry name" value="ALGINATE BIOSYNTHESIS TRANSCRIPTIONAL REGULATORY PROTEIN ALGB"/>
    <property type="match status" value="1"/>
</dbReference>
<dbReference type="Gene3D" id="1.10.10.60">
    <property type="entry name" value="Homeodomain-like"/>
    <property type="match status" value="1"/>
</dbReference>
<dbReference type="FunFam" id="3.40.50.300:FF:000006">
    <property type="entry name" value="DNA-binding transcriptional regulator NtrC"/>
    <property type="match status" value="1"/>
</dbReference>
<dbReference type="SMART" id="SM00448">
    <property type="entry name" value="REC"/>
    <property type="match status" value="1"/>
</dbReference>
<dbReference type="Gene3D" id="1.10.8.60">
    <property type="match status" value="1"/>
</dbReference>
<proteinExistence type="predicted"/>
<dbReference type="SMART" id="SM00382">
    <property type="entry name" value="AAA"/>
    <property type="match status" value="1"/>
</dbReference>
<dbReference type="InterPro" id="IPR027417">
    <property type="entry name" value="P-loop_NTPase"/>
</dbReference>
<keyword evidence="5" id="KW-0597">Phosphoprotein</keyword>
<evidence type="ECO:0000256" key="4">
    <source>
        <dbReference type="ARBA" id="ARBA00023163"/>
    </source>
</evidence>
<keyword evidence="9" id="KW-1185">Reference proteome</keyword>
<evidence type="ECO:0000256" key="5">
    <source>
        <dbReference type="PROSITE-ProRule" id="PRU00169"/>
    </source>
</evidence>
<dbReference type="Pfam" id="PF25601">
    <property type="entry name" value="AAA_lid_14"/>
    <property type="match status" value="1"/>
</dbReference>
<dbReference type="InterPro" id="IPR009057">
    <property type="entry name" value="Homeodomain-like_sf"/>
</dbReference>
<dbReference type="Gene3D" id="3.40.50.300">
    <property type="entry name" value="P-loop containing nucleotide triphosphate hydrolases"/>
    <property type="match status" value="1"/>
</dbReference>
<dbReference type="AlphaFoldDB" id="A0A7X4GVD7"/>
<dbReference type="GO" id="GO:0000160">
    <property type="term" value="P:phosphorelay signal transduction system"/>
    <property type="evidence" value="ECO:0007669"/>
    <property type="project" value="InterPro"/>
</dbReference>
<organism evidence="8 9">
    <name type="scientific">Duganella rivi</name>
    <dbReference type="NCBI Taxonomy" id="2666083"/>
    <lineage>
        <taxon>Bacteria</taxon>
        <taxon>Pseudomonadati</taxon>
        <taxon>Pseudomonadota</taxon>
        <taxon>Betaproteobacteria</taxon>
        <taxon>Burkholderiales</taxon>
        <taxon>Oxalobacteraceae</taxon>
        <taxon>Telluria group</taxon>
        <taxon>Duganella</taxon>
    </lineage>
</organism>